<proteinExistence type="predicted"/>
<feature type="non-terminal residue" evidence="2">
    <location>
        <position position="595"/>
    </location>
</feature>
<organism evidence="2 3">
    <name type="scientific">Bodo saltans</name>
    <name type="common">Flagellated protozoan</name>
    <dbReference type="NCBI Taxonomy" id="75058"/>
    <lineage>
        <taxon>Eukaryota</taxon>
        <taxon>Discoba</taxon>
        <taxon>Euglenozoa</taxon>
        <taxon>Kinetoplastea</taxon>
        <taxon>Metakinetoplastina</taxon>
        <taxon>Eubodonida</taxon>
        <taxon>Bodonidae</taxon>
        <taxon>Bodo</taxon>
    </lineage>
</organism>
<dbReference type="Gene3D" id="2.10.25.10">
    <property type="entry name" value="Laminin"/>
    <property type="match status" value="1"/>
</dbReference>
<protein>
    <submittedName>
        <fullName evidence="2">Bacterial-type NHL repeat-containing protein, putative</fullName>
    </submittedName>
</protein>
<evidence type="ECO:0000259" key="1">
    <source>
        <dbReference type="PROSITE" id="PS00022"/>
    </source>
</evidence>
<reference evidence="3" key="1">
    <citation type="submission" date="2015-09" db="EMBL/GenBank/DDBJ databases">
        <authorList>
            <consortium name="Pathogen Informatics"/>
        </authorList>
    </citation>
    <scope>NUCLEOTIDE SEQUENCE [LARGE SCALE GENOMIC DNA]</scope>
    <source>
        <strain evidence="3">Lake Konstanz</strain>
    </source>
</reference>
<dbReference type="SMART" id="SM00181">
    <property type="entry name" value="EGF"/>
    <property type="match status" value="4"/>
</dbReference>
<dbReference type="PANTHER" id="PTHR46388">
    <property type="entry name" value="NHL REPEAT-CONTAINING PROTEIN 2"/>
    <property type="match status" value="1"/>
</dbReference>
<feature type="domain" description="EGF-like" evidence="1">
    <location>
        <begin position="508"/>
        <end position="519"/>
    </location>
</feature>
<dbReference type="OrthoDB" id="283575at2759"/>
<dbReference type="InterPro" id="IPR000742">
    <property type="entry name" value="EGF"/>
</dbReference>
<feature type="domain" description="EGF-like" evidence="1">
    <location>
        <begin position="547"/>
        <end position="558"/>
    </location>
</feature>
<gene>
    <name evidence="2" type="ORF">BSAL_02615</name>
</gene>
<accession>A0A0S4JKV1</accession>
<dbReference type="EMBL" id="CYKH01002014">
    <property type="protein sequence ID" value="CUG92179.1"/>
    <property type="molecule type" value="Genomic_DNA"/>
</dbReference>
<dbReference type="InterPro" id="IPR011042">
    <property type="entry name" value="6-blade_b-propeller_TolB-like"/>
</dbReference>
<dbReference type="Proteomes" id="UP000051952">
    <property type="component" value="Unassembled WGS sequence"/>
</dbReference>
<feature type="domain" description="EGF-like" evidence="1">
    <location>
        <begin position="470"/>
        <end position="481"/>
    </location>
</feature>
<keyword evidence="3" id="KW-1185">Reference proteome</keyword>
<evidence type="ECO:0000313" key="3">
    <source>
        <dbReference type="Proteomes" id="UP000051952"/>
    </source>
</evidence>
<evidence type="ECO:0000313" key="2">
    <source>
        <dbReference type="EMBL" id="CUG92179.1"/>
    </source>
</evidence>
<dbReference type="PANTHER" id="PTHR46388:SF2">
    <property type="entry name" value="NHL REPEAT-CONTAINING PROTEIN 2"/>
    <property type="match status" value="1"/>
</dbReference>
<dbReference type="SUPFAM" id="SSF63829">
    <property type="entry name" value="Calcium-dependent phosphotriesterase"/>
    <property type="match status" value="1"/>
</dbReference>
<name>A0A0S4JKV1_BODSA</name>
<dbReference type="AlphaFoldDB" id="A0A0S4JKV1"/>
<dbReference type="OMA" id="WIGNACE"/>
<dbReference type="Gene3D" id="2.120.10.30">
    <property type="entry name" value="TolB, C-terminal domain"/>
    <property type="match status" value="2"/>
</dbReference>
<dbReference type="VEuPathDB" id="TriTrypDB:BSAL_02615"/>
<dbReference type="PROSITE" id="PS00022">
    <property type="entry name" value="EGF_1"/>
    <property type="match status" value="3"/>
</dbReference>
<sequence length="595" mass="61693">VPVVVTSVSRTVWVASYVIDIAVDRDNSLLYVSYAGYCVYRLASNGVSAQVIAGSSTTSGTADGVGGAARFNYLYGLTCDTASNVAYISDYGNKRIRTLDLTNNNVATLAGSSYGTKDGIGVLAQFSGPSGIVHYTFSIDGMVLFVADTANNRIRRIVVASATVTTVAQIYACYNLCISRDGSSLFVGSLYTVVRINTSTAIMTLAGVAYSTGSTDGVGSSARFNGARGIALNGDETALIVTDYNNKLVRRIELSTNTVSTIAGATATTGLVDGPGLAARFYNPFGGKWYCNTTSLLCGLLIADYGNGAIRFVAVEEYYTPTTSAQSTPAPPTPAPPALCGLVDGPGLSARFYNPWGGKWYCNTTSLLCGLLIADYGNGAIRFVAVEEYYTPTTSAQSTPAPPTPAPPALCTNADCHNHAISWSGTVGACSCTCDPTWTDGTCSTSNVCTNSDCSGNAASVSGNRPSCTCTCPAEWIGNACETSNVCTNADCYGHATTVSGNRPNCMCTCAPEWTGTSCVASNVCTDDPDCNNHATSVSGNRPSCTCACPPEWVGSACETSNVCTNSADCSSHATSFSGNRPSCTCNCPSEWVGS</sequence>
<feature type="non-terminal residue" evidence="2">
    <location>
        <position position="1"/>
    </location>
</feature>